<organism evidence="8 9">
    <name type="scientific">Microdochium trichocladiopsis</name>
    <dbReference type="NCBI Taxonomy" id="1682393"/>
    <lineage>
        <taxon>Eukaryota</taxon>
        <taxon>Fungi</taxon>
        <taxon>Dikarya</taxon>
        <taxon>Ascomycota</taxon>
        <taxon>Pezizomycotina</taxon>
        <taxon>Sordariomycetes</taxon>
        <taxon>Xylariomycetidae</taxon>
        <taxon>Xylariales</taxon>
        <taxon>Microdochiaceae</taxon>
        <taxon>Microdochium</taxon>
    </lineage>
</organism>
<dbReference type="Gene3D" id="1.10.3260.10">
    <property type="entry name" value="DNA ligase, ATP-dependent, N-terminal domain"/>
    <property type="match status" value="1"/>
</dbReference>
<dbReference type="OrthoDB" id="2160351at2759"/>
<dbReference type="RefSeq" id="XP_046013801.1">
    <property type="nucleotide sequence ID" value="XM_046160200.1"/>
</dbReference>
<evidence type="ECO:0000256" key="5">
    <source>
        <dbReference type="ARBA" id="ARBA00023242"/>
    </source>
</evidence>
<dbReference type="GO" id="GO:0006297">
    <property type="term" value="P:nucleotide-excision repair, DNA gap filling"/>
    <property type="evidence" value="ECO:0007669"/>
    <property type="project" value="TreeGrafter"/>
</dbReference>
<dbReference type="InterPro" id="IPR012310">
    <property type="entry name" value="DNA_ligase_ATP-dep_cent"/>
</dbReference>
<dbReference type="Gene3D" id="2.40.50.140">
    <property type="entry name" value="Nucleic acid-binding proteins"/>
    <property type="match status" value="1"/>
</dbReference>
<dbReference type="InterPro" id="IPR029710">
    <property type="entry name" value="LIG4"/>
</dbReference>
<keyword evidence="2" id="KW-0436">Ligase</keyword>
<dbReference type="GO" id="GO:0003910">
    <property type="term" value="F:DNA ligase (ATP) activity"/>
    <property type="evidence" value="ECO:0007669"/>
    <property type="project" value="InterPro"/>
</dbReference>
<dbReference type="InterPro" id="IPR012340">
    <property type="entry name" value="NA-bd_OB-fold"/>
</dbReference>
<feature type="compositionally biased region" description="Polar residues" evidence="6">
    <location>
        <begin position="837"/>
        <end position="852"/>
    </location>
</feature>
<keyword evidence="5" id="KW-0539">Nucleus</keyword>
<dbReference type="AlphaFoldDB" id="A0A9P8YAV2"/>
<evidence type="ECO:0000256" key="1">
    <source>
        <dbReference type="ARBA" id="ARBA00007572"/>
    </source>
</evidence>
<comment type="caution">
    <text evidence="8">The sequence shown here is derived from an EMBL/GenBank/DDBJ whole genome shotgun (WGS) entry which is preliminary data.</text>
</comment>
<dbReference type="GO" id="GO:0005524">
    <property type="term" value="F:ATP binding"/>
    <property type="evidence" value="ECO:0007669"/>
    <property type="project" value="UniProtKB-KW"/>
</dbReference>
<evidence type="ECO:0000256" key="2">
    <source>
        <dbReference type="ARBA" id="ARBA00022598"/>
    </source>
</evidence>
<evidence type="ECO:0000256" key="3">
    <source>
        <dbReference type="ARBA" id="ARBA00022741"/>
    </source>
</evidence>
<feature type="domain" description="ATP-dependent DNA ligase family profile" evidence="7">
    <location>
        <begin position="371"/>
        <end position="520"/>
    </location>
</feature>
<accession>A0A9P8YAV2</accession>
<evidence type="ECO:0000313" key="8">
    <source>
        <dbReference type="EMBL" id="KAH7032969.1"/>
    </source>
</evidence>
<name>A0A9P8YAV2_9PEZI</name>
<gene>
    <name evidence="8" type="ORF">B0I36DRAFT_373476</name>
</gene>
<keyword evidence="4" id="KW-0067">ATP-binding</keyword>
<dbReference type="PANTHER" id="PTHR45997">
    <property type="entry name" value="DNA LIGASE 4"/>
    <property type="match status" value="1"/>
</dbReference>
<keyword evidence="3" id="KW-0547">Nucleotide-binding</keyword>
<evidence type="ECO:0000313" key="9">
    <source>
        <dbReference type="Proteomes" id="UP000756346"/>
    </source>
</evidence>
<feature type="region of interest" description="Disordered" evidence="6">
    <location>
        <begin position="702"/>
        <end position="884"/>
    </location>
</feature>
<feature type="compositionally biased region" description="Low complexity" evidence="6">
    <location>
        <begin position="941"/>
        <end position="958"/>
    </location>
</feature>
<proteinExistence type="inferred from homology"/>
<comment type="similarity">
    <text evidence="1">Belongs to the ATP-dependent DNA ligase family.</text>
</comment>
<evidence type="ECO:0000256" key="4">
    <source>
        <dbReference type="ARBA" id="ARBA00022840"/>
    </source>
</evidence>
<feature type="region of interest" description="Disordered" evidence="6">
    <location>
        <begin position="940"/>
        <end position="980"/>
    </location>
</feature>
<dbReference type="SUPFAM" id="SSF56091">
    <property type="entry name" value="DNA ligase/mRNA capping enzyme, catalytic domain"/>
    <property type="match status" value="1"/>
</dbReference>
<dbReference type="PROSITE" id="PS50160">
    <property type="entry name" value="DNA_LIGASE_A3"/>
    <property type="match status" value="1"/>
</dbReference>
<dbReference type="InterPro" id="IPR012308">
    <property type="entry name" value="DNA_ligase_ATP-dep_N"/>
</dbReference>
<feature type="region of interest" description="Disordered" evidence="6">
    <location>
        <begin position="1013"/>
        <end position="1039"/>
    </location>
</feature>
<keyword evidence="9" id="KW-1185">Reference proteome</keyword>
<dbReference type="GeneID" id="70189746"/>
<dbReference type="PANTHER" id="PTHR45997:SF2">
    <property type="entry name" value="ATP DEPENDENT DNA LIGASE DOMAIN PROTEIN (AFU_ORTHOLOGUE AFUA_5G02430)"/>
    <property type="match status" value="1"/>
</dbReference>
<dbReference type="Pfam" id="PF01068">
    <property type="entry name" value="DNA_ligase_A_M"/>
    <property type="match status" value="1"/>
</dbReference>
<dbReference type="GO" id="GO:0006310">
    <property type="term" value="P:DNA recombination"/>
    <property type="evidence" value="ECO:0007669"/>
    <property type="project" value="InterPro"/>
</dbReference>
<sequence length="1081" mass="120567">MPFPFRLIGDLLESLDNVRHGPAQNGAPYHVVVADWFRLHRQRLHAPETDACAVLSTLLPERRTDRVFFIQTTKLEGIIGQALTLGASRVKELRRHREPGLGIDLADCVEKLLFVTPNPVSDGVTVEAIDVALGEVASRCKFSSPAVRAARKRTDGWSTQEALGDIYRQLSARDAKWFTRLVLKDFQGAALDHDQILRHYHPLLPQMLKIRDDLGLTTAFLRQIRHKQDDYGHIGSILKPKLGVKVGRQPWYKGRSIKHCVDMCRRRTVSCEQKLDGEYCQIHVDRSKGRQCIQIFSKSGKDSTADRIGVHDAIRESLRIGKSDCPFKYGCILEGELLVYSTKDQAILPFHKVRKHVSRSGAFLGTEYDSQPHDYEQLMIVYFDVLLIDNESMLPVRQTERRKRLAELVTCLPGTSDLVPHELIPFTKSTAPAQLRTAFAASIVSRTEGLVLKPDGPYFDFSSVPRPHASGNIKLKKEYVQGWGDVGDFAVVGASYDATKAKSYPLPPPRWTHFYIACLKNRIQVLAKNEKPQFWHINVVELNNTLMSSFQRYCRPVEVAFHENDVFDIDAKSFGGSNKPAVIFVEPLVFDMRCFSFDKNSNSPFWSMRFPMVSKIHFDRSFLDTMTFEELQATAEESAAVVEQEDSQELRRWISGLEEADPRGVAVDAISSQGTFSEACLTPSPVRRRNLKVSRALGAIVEEPPTAPDATTRSGGNIRGRLPMTPPRSSAVQVTEACAETPDQREDDSSEARKCAAEPSMPSLSRKKSCSKPSARQSRQTSAPGGLPGPSQARSHGRSPLSEVGLNISFHDHRLSQTRPGDQSPPVHDADSPQALCRSSPNPQHDGSNSRDQQMRTESRSRVQKQADVAVSPGASQASACPHRGSGCALAGRSVLLSPCIASYAFVSETLLHAHGIDHWTTDPTHWSPCSRLGVVTRGLPASSAPAHSSAPAIVASSNQEHQSSRHSHDVSARRTSEHLRGPKTRKICFVESRRKEATAAFLKVIEETNLRKDASSRKSRKRRRGSPRRTSQDQTTEAVGRRDWVAVYDWHVLEVLTDVEMGKIPMPKTDPWRRFWVGLA</sequence>
<dbReference type="GO" id="GO:0003677">
    <property type="term" value="F:DNA binding"/>
    <property type="evidence" value="ECO:0007669"/>
    <property type="project" value="InterPro"/>
</dbReference>
<dbReference type="Proteomes" id="UP000756346">
    <property type="component" value="Unassembled WGS sequence"/>
</dbReference>
<dbReference type="CDD" id="cd08039">
    <property type="entry name" value="Adenylation_DNA_ligase_Fungal"/>
    <property type="match status" value="1"/>
</dbReference>
<dbReference type="Pfam" id="PF04675">
    <property type="entry name" value="DNA_ligase_A_N"/>
    <property type="match status" value="1"/>
</dbReference>
<reference evidence="8" key="1">
    <citation type="journal article" date="2021" name="Nat. Commun.">
        <title>Genetic determinants of endophytism in the Arabidopsis root mycobiome.</title>
        <authorList>
            <person name="Mesny F."/>
            <person name="Miyauchi S."/>
            <person name="Thiergart T."/>
            <person name="Pickel B."/>
            <person name="Atanasova L."/>
            <person name="Karlsson M."/>
            <person name="Huettel B."/>
            <person name="Barry K.W."/>
            <person name="Haridas S."/>
            <person name="Chen C."/>
            <person name="Bauer D."/>
            <person name="Andreopoulos W."/>
            <person name="Pangilinan J."/>
            <person name="LaButti K."/>
            <person name="Riley R."/>
            <person name="Lipzen A."/>
            <person name="Clum A."/>
            <person name="Drula E."/>
            <person name="Henrissat B."/>
            <person name="Kohler A."/>
            <person name="Grigoriev I.V."/>
            <person name="Martin F.M."/>
            <person name="Hacquard S."/>
        </authorList>
    </citation>
    <scope>NUCLEOTIDE SEQUENCE</scope>
    <source>
        <strain evidence="8">MPI-CAGE-CH-0230</strain>
    </source>
</reference>
<feature type="compositionally biased region" description="Basic and acidic residues" evidence="6">
    <location>
        <begin position="963"/>
        <end position="980"/>
    </location>
</feature>
<evidence type="ECO:0000259" key="7">
    <source>
        <dbReference type="PROSITE" id="PS50160"/>
    </source>
</evidence>
<dbReference type="Gene3D" id="3.30.470.30">
    <property type="entry name" value="DNA ligase/mRNA capping enzyme"/>
    <property type="match status" value="1"/>
</dbReference>
<feature type="compositionally biased region" description="Polar residues" evidence="6">
    <location>
        <begin position="771"/>
        <end position="783"/>
    </location>
</feature>
<protein>
    <recommendedName>
        <fullName evidence="7">ATP-dependent DNA ligase family profile domain-containing protein</fullName>
    </recommendedName>
</protein>
<dbReference type="GO" id="GO:0006303">
    <property type="term" value="P:double-strand break repair via nonhomologous end joining"/>
    <property type="evidence" value="ECO:0007669"/>
    <property type="project" value="TreeGrafter"/>
</dbReference>
<evidence type="ECO:0000256" key="6">
    <source>
        <dbReference type="SAM" id="MobiDB-lite"/>
    </source>
</evidence>
<dbReference type="InterPro" id="IPR036599">
    <property type="entry name" value="DNA_ligase_N_sf"/>
</dbReference>
<feature type="compositionally biased region" description="Basic residues" evidence="6">
    <location>
        <begin position="1018"/>
        <end position="1028"/>
    </location>
</feature>
<dbReference type="EMBL" id="JAGTJQ010000004">
    <property type="protein sequence ID" value="KAH7032969.1"/>
    <property type="molecule type" value="Genomic_DNA"/>
</dbReference>
<dbReference type="GO" id="GO:0032807">
    <property type="term" value="C:DNA ligase IV complex"/>
    <property type="evidence" value="ECO:0007669"/>
    <property type="project" value="TreeGrafter"/>
</dbReference>